<evidence type="ECO:0000313" key="1">
    <source>
        <dbReference type="EnsemblMetazoa" id="CJA43322.1"/>
    </source>
</evidence>
<accession>A0A8R1EXF0</accession>
<dbReference type="Proteomes" id="UP000005237">
    <property type="component" value="Unassembled WGS sequence"/>
</dbReference>
<reference evidence="1" key="2">
    <citation type="submission" date="2022-06" db="UniProtKB">
        <authorList>
            <consortium name="EnsemblMetazoa"/>
        </authorList>
    </citation>
    <scope>IDENTIFICATION</scope>
    <source>
        <strain evidence="1">DF5081</strain>
    </source>
</reference>
<dbReference type="EnsemblMetazoa" id="CJA43322.1">
    <property type="protein sequence ID" value="CJA43322.1"/>
    <property type="gene ID" value="WBGene00219170"/>
</dbReference>
<evidence type="ECO:0000313" key="2">
    <source>
        <dbReference type="Proteomes" id="UP000005237"/>
    </source>
</evidence>
<protein>
    <submittedName>
        <fullName evidence="1">Uncharacterized protein</fullName>
    </submittedName>
</protein>
<proteinExistence type="predicted"/>
<organism evidence="1 2">
    <name type="scientific">Caenorhabditis japonica</name>
    <dbReference type="NCBI Taxonomy" id="281687"/>
    <lineage>
        <taxon>Eukaryota</taxon>
        <taxon>Metazoa</taxon>
        <taxon>Ecdysozoa</taxon>
        <taxon>Nematoda</taxon>
        <taxon>Chromadorea</taxon>
        <taxon>Rhabditida</taxon>
        <taxon>Rhabditina</taxon>
        <taxon>Rhabditomorpha</taxon>
        <taxon>Rhabditoidea</taxon>
        <taxon>Rhabditidae</taxon>
        <taxon>Peloderinae</taxon>
        <taxon>Caenorhabditis</taxon>
    </lineage>
</organism>
<name>A0A8R1EXF0_CAEJA</name>
<dbReference type="AlphaFoldDB" id="A0A8R1EXF0"/>
<keyword evidence="2" id="KW-1185">Reference proteome</keyword>
<sequence length="83" mass="9084">MFLEAAAAGFLVYGHDFRKPLVEVFTTNAKSDEPVSQGSMSLEQFVSFVQSVIYGSSPAHISASLLHSHVLDELNNNNNNNRS</sequence>
<reference evidence="2" key="1">
    <citation type="submission" date="2010-08" db="EMBL/GenBank/DDBJ databases">
        <authorList>
            <consortium name="Caenorhabditis japonica Sequencing Consortium"/>
            <person name="Wilson R.K."/>
        </authorList>
    </citation>
    <scope>NUCLEOTIDE SEQUENCE [LARGE SCALE GENOMIC DNA]</scope>
    <source>
        <strain evidence="2">DF5081</strain>
    </source>
</reference>